<sequence>MCASATVRQELQTTRRINNYNPKNITKLSICSNKVAPY</sequence>
<reference evidence="1" key="1">
    <citation type="submission" date="2014-11" db="EMBL/GenBank/DDBJ databases">
        <authorList>
            <person name="Amaro Gonzalez C."/>
        </authorList>
    </citation>
    <scope>NUCLEOTIDE SEQUENCE</scope>
</reference>
<accession>A0A0E9QI13</accession>
<organism evidence="1">
    <name type="scientific">Anguilla anguilla</name>
    <name type="common">European freshwater eel</name>
    <name type="synonym">Muraena anguilla</name>
    <dbReference type="NCBI Taxonomy" id="7936"/>
    <lineage>
        <taxon>Eukaryota</taxon>
        <taxon>Metazoa</taxon>
        <taxon>Chordata</taxon>
        <taxon>Craniata</taxon>
        <taxon>Vertebrata</taxon>
        <taxon>Euteleostomi</taxon>
        <taxon>Actinopterygii</taxon>
        <taxon>Neopterygii</taxon>
        <taxon>Teleostei</taxon>
        <taxon>Anguilliformes</taxon>
        <taxon>Anguillidae</taxon>
        <taxon>Anguilla</taxon>
    </lineage>
</organism>
<dbReference type="EMBL" id="GBXM01092597">
    <property type="protein sequence ID" value="JAH15980.1"/>
    <property type="molecule type" value="Transcribed_RNA"/>
</dbReference>
<evidence type="ECO:0000313" key="1">
    <source>
        <dbReference type="EMBL" id="JAH15980.1"/>
    </source>
</evidence>
<proteinExistence type="predicted"/>
<reference evidence="1" key="2">
    <citation type="journal article" date="2015" name="Fish Shellfish Immunol.">
        <title>Early steps in the European eel (Anguilla anguilla)-Vibrio vulnificus interaction in the gills: Role of the RtxA13 toxin.</title>
        <authorList>
            <person name="Callol A."/>
            <person name="Pajuelo D."/>
            <person name="Ebbesson L."/>
            <person name="Teles M."/>
            <person name="MacKenzie S."/>
            <person name="Amaro C."/>
        </authorList>
    </citation>
    <scope>NUCLEOTIDE SEQUENCE</scope>
</reference>
<dbReference type="AlphaFoldDB" id="A0A0E9QI13"/>
<protein>
    <submittedName>
        <fullName evidence="1">Uncharacterized protein</fullName>
    </submittedName>
</protein>
<dbReference type="EMBL" id="GBXM01026641">
    <property type="protein sequence ID" value="JAH81936.1"/>
    <property type="molecule type" value="Transcribed_RNA"/>
</dbReference>
<name>A0A0E9QI13_ANGAN</name>